<dbReference type="PANTHER" id="PTHR43817:SF1">
    <property type="entry name" value="HYDROLASE, FAMILY 43, PUTATIVE (AFU_ORTHOLOGUE AFUA_3G01660)-RELATED"/>
    <property type="match status" value="1"/>
</dbReference>
<keyword evidence="3" id="KW-0378">Hydrolase</keyword>
<dbReference type="Gene3D" id="2.60.40.4070">
    <property type="match status" value="1"/>
</dbReference>
<feature type="domain" description="Secretion system C-terminal sorting" evidence="7">
    <location>
        <begin position="567"/>
        <end position="642"/>
    </location>
</feature>
<protein>
    <submittedName>
        <fullName evidence="8">T9SS type A sorting domain-containing protein</fullName>
    </submittedName>
</protein>
<evidence type="ECO:0000256" key="3">
    <source>
        <dbReference type="ARBA" id="ARBA00022801"/>
    </source>
</evidence>
<feature type="signal peptide" evidence="5">
    <location>
        <begin position="1"/>
        <end position="18"/>
    </location>
</feature>
<name>A0A7V4U4J1_CALAY</name>
<dbReference type="InterPro" id="IPR013320">
    <property type="entry name" value="ConA-like_dom_sf"/>
</dbReference>
<dbReference type="PANTHER" id="PTHR43817">
    <property type="entry name" value="GLYCOSYL HYDROLASE"/>
    <property type="match status" value="1"/>
</dbReference>
<comment type="similarity">
    <text evidence="1">Belongs to the glycosyl hydrolase 43 family.</text>
</comment>
<evidence type="ECO:0000256" key="5">
    <source>
        <dbReference type="SAM" id="SignalP"/>
    </source>
</evidence>
<dbReference type="AlphaFoldDB" id="A0A7V4U4J1"/>
<sequence length="645" mass="73875">MKFYCLLFNLVFFTPLLAQGTFVNPIMEGSDPWVIKKDSIYYGITDNWGESLVVWKSDKLTDRGIRRTVWHTPTNPDAWNLTDIWAPELHYIQGKWYIYYTAGRGAEPHPDTGQLIWHTQRIGVLECILQDPQTTAWLDRGMLYTGDDIDNWDGGWQTNIWAIDATPLEMNGKLYVIWSGWDSTANMENNGFTQQNLYIAEMENPYTVKTNRVKIAEPVYDWEQSHISPQKLNEGPQILKHLNKIYLIYSTPDYWTIEYKMGQMEIEAGKDPMDPANWYKKPTPVFEGTDDVYSVGHGSFTTSPDNSENWLMYRSKQTPEGGWHRDVRLQKFTWNGDGSPNFGVPQKAGTVLQKPSGETENVQGIEFADNFDVDNTNDGYDNWQFFGWNGNLEIRDRQLLLGAGDFQLWNGDKAVVRGYNWTDFTMETDIRPESFTRNGGVIFRVRNPGFGLTMFSGYFAGIDENTHEVYLTKVKDETESEIARSGLDSAAKDWYHLKVQTDGVAIGVYVDGKQYIYTYDTDFKEGSVGVRTLNSGVRYDNFSVVSKYSAIEDDETVPGRFRLYQNYPNPFNPSTVIGYRLPAAGDVELTVYNIFGQRVQTLVHQRQSAGTYRVVFDGSRLSSGIYEYRLKFGGRTISGKMVLLK</sequence>
<comment type="caution">
    <text evidence="8">The sequence shown here is derived from an EMBL/GenBank/DDBJ whole genome shotgun (WGS) entry which is preliminary data.</text>
</comment>
<accession>A0A7V4U4J1</accession>
<evidence type="ECO:0000256" key="1">
    <source>
        <dbReference type="ARBA" id="ARBA00009865"/>
    </source>
</evidence>
<dbReference type="Gene3D" id="2.115.10.20">
    <property type="entry name" value="Glycosyl hydrolase domain, family 43"/>
    <property type="match status" value="1"/>
</dbReference>
<proteinExistence type="inferred from homology"/>
<evidence type="ECO:0000259" key="6">
    <source>
        <dbReference type="Pfam" id="PF06439"/>
    </source>
</evidence>
<dbReference type="SUPFAM" id="SSF49899">
    <property type="entry name" value="Concanavalin A-like lectins/glucanases"/>
    <property type="match status" value="1"/>
</dbReference>
<dbReference type="Pfam" id="PF18962">
    <property type="entry name" value="Por_Secre_tail"/>
    <property type="match status" value="1"/>
</dbReference>
<dbReference type="GO" id="GO:0004553">
    <property type="term" value="F:hydrolase activity, hydrolyzing O-glycosyl compounds"/>
    <property type="evidence" value="ECO:0007669"/>
    <property type="project" value="InterPro"/>
</dbReference>
<organism evidence="8">
    <name type="scientific">Caldithrix abyssi</name>
    <dbReference type="NCBI Taxonomy" id="187145"/>
    <lineage>
        <taxon>Bacteria</taxon>
        <taxon>Pseudomonadati</taxon>
        <taxon>Calditrichota</taxon>
        <taxon>Calditrichia</taxon>
        <taxon>Calditrichales</taxon>
        <taxon>Calditrichaceae</taxon>
        <taxon>Caldithrix</taxon>
    </lineage>
</organism>
<dbReference type="Gene3D" id="2.60.120.560">
    <property type="entry name" value="Exo-inulinase, domain 1"/>
    <property type="match status" value="1"/>
</dbReference>
<dbReference type="SUPFAM" id="SSF75005">
    <property type="entry name" value="Arabinanase/levansucrase/invertase"/>
    <property type="match status" value="1"/>
</dbReference>
<keyword evidence="2 5" id="KW-0732">Signal</keyword>
<dbReference type="CDD" id="cd18820">
    <property type="entry name" value="GH43_LbAraf43-like"/>
    <property type="match status" value="1"/>
</dbReference>
<gene>
    <name evidence="8" type="ORF">ENK44_13620</name>
</gene>
<dbReference type="InterPro" id="IPR023296">
    <property type="entry name" value="Glyco_hydro_beta-prop_sf"/>
</dbReference>
<dbReference type="GO" id="GO:0005975">
    <property type="term" value="P:carbohydrate metabolic process"/>
    <property type="evidence" value="ECO:0007669"/>
    <property type="project" value="InterPro"/>
</dbReference>
<dbReference type="Proteomes" id="UP000885779">
    <property type="component" value="Unassembled WGS sequence"/>
</dbReference>
<dbReference type="EMBL" id="DRQG01000127">
    <property type="protein sequence ID" value="HGY56739.1"/>
    <property type="molecule type" value="Genomic_DNA"/>
</dbReference>
<dbReference type="Pfam" id="PF04616">
    <property type="entry name" value="Glyco_hydro_43"/>
    <property type="match status" value="1"/>
</dbReference>
<evidence type="ECO:0000313" key="8">
    <source>
        <dbReference type="EMBL" id="HGY56739.1"/>
    </source>
</evidence>
<keyword evidence="4" id="KW-0326">Glycosidase</keyword>
<dbReference type="InterPro" id="IPR006710">
    <property type="entry name" value="Glyco_hydro_43"/>
</dbReference>
<reference evidence="8" key="1">
    <citation type="journal article" date="2020" name="mSystems">
        <title>Genome- and Community-Level Interaction Insights into Carbon Utilization and Element Cycling Functions of Hydrothermarchaeota in Hydrothermal Sediment.</title>
        <authorList>
            <person name="Zhou Z."/>
            <person name="Liu Y."/>
            <person name="Xu W."/>
            <person name="Pan J."/>
            <person name="Luo Z.H."/>
            <person name="Li M."/>
        </authorList>
    </citation>
    <scope>NUCLEOTIDE SEQUENCE [LARGE SCALE GENOMIC DNA]</scope>
    <source>
        <strain evidence="8">HyVt-577</strain>
    </source>
</reference>
<evidence type="ECO:0000256" key="2">
    <source>
        <dbReference type="ARBA" id="ARBA00022729"/>
    </source>
</evidence>
<feature type="chain" id="PRO_5030556152" evidence="5">
    <location>
        <begin position="19"/>
        <end position="645"/>
    </location>
</feature>
<feature type="domain" description="3-keto-alpha-glucoside-1,2-lyase/3-keto-2-hydroxy-glucal hydratase" evidence="6">
    <location>
        <begin position="412"/>
        <end position="544"/>
    </location>
</feature>
<evidence type="ECO:0000256" key="4">
    <source>
        <dbReference type="ARBA" id="ARBA00023295"/>
    </source>
</evidence>
<dbReference type="InterPro" id="IPR010496">
    <property type="entry name" value="AL/BT2_dom"/>
</dbReference>
<dbReference type="NCBIfam" id="TIGR04183">
    <property type="entry name" value="Por_Secre_tail"/>
    <property type="match status" value="1"/>
</dbReference>
<dbReference type="Pfam" id="PF06439">
    <property type="entry name" value="3keto-disac_hyd"/>
    <property type="match status" value="1"/>
</dbReference>
<dbReference type="InterPro" id="IPR026444">
    <property type="entry name" value="Secre_tail"/>
</dbReference>
<evidence type="ECO:0000259" key="7">
    <source>
        <dbReference type="Pfam" id="PF18962"/>
    </source>
</evidence>